<dbReference type="AlphaFoldDB" id="A0A163EH95"/>
<dbReference type="PANTHER" id="PTHR33397">
    <property type="entry name" value="UPF0331 PROTEIN YUTE"/>
    <property type="match status" value="1"/>
</dbReference>
<organism evidence="5 6">
    <name type="scientific">Bhargavaea cecembensis</name>
    <dbReference type="NCBI Taxonomy" id="394098"/>
    <lineage>
        <taxon>Bacteria</taxon>
        <taxon>Bacillati</taxon>
        <taxon>Bacillota</taxon>
        <taxon>Bacilli</taxon>
        <taxon>Bacillales</taxon>
        <taxon>Caryophanaceae</taxon>
        <taxon>Bhargavaea</taxon>
    </lineage>
</organism>
<keyword evidence="1" id="KW-1277">Toxin-antitoxin system</keyword>
<dbReference type="PANTHER" id="PTHR33397:SF5">
    <property type="entry name" value="RNASE YUTE-RELATED"/>
    <property type="match status" value="1"/>
</dbReference>
<keyword evidence="3" id="KW-0378">Hydrolase</keyword>
<dbReference type="InterPro" id="IPR052379">
    <property type="entry name" value="Type_VII_TA_RNase"/>
</dbReference>
<dbReference type="InterPro" id="IPR037038">
    <property type="entry name" value="HepT-like_sf"/>
</dbReference>
<dbReference type="GO" id="GO:0004540">
    <property type="term" value="F:RNA nuclease activity"/>
    <property type="evidence" value="ECO:0007669"/>
    <property type="project" value="InterPro"/>
</dbReference>
<gene>
    <name evidence="5" type="ORF">AV656_15230</name>
</gene>
<evidence type="ECO:0008006" key="7">
    <source>
        <dbReference type="Google" id="ProtNLM"/>
    </source>
</evidence>
<comment type="similarity">
    <text evidence="4">Belongs to the HepT RNase toxin family.</text>
</comment>
<dbReference type="Pfam" id="PF01934">
    <property type="entry name" value="HepT-like"/>
    <property type="match status" value="1"/>
</dbReference>
<comment type="caution">
    <text evidence="5">The sequence shown here is derived from an EMBL/GenBank/DDBJ whole genome shotgun (WGS) entry which is preliminary data.</text>
</comment>
<dbReference type="InterPro" id="IPR008201">
    <property type="entry name" value="HepT-like"/>
</dbReference>
<evidence type="ECO:0000313" key="6">
    <source>
        <dbReference type="Proteomes" id="UP000076490"/>
    </source>
</evidence>
<evidence type="ECO:0000313" key="5">
    <source>
        <dbReference type="EMBL" id="KZE36486.1"/>
    </source>
</evidence>
<evidence type="ECO:0000256" key="3">
    <source>
        <dbReference type="ARBA" id="ARBA00022801"/>
    </source>
</evidence>
<dbReference type="Gene3D" id="1.20.120.580">
    <property type="entry name" value="bsu32300-like"/>
    <property type="match status" value="1"/>
</dbReference>
<dbReference type="Proteomes" id="UP000076490">
    <property type="component" value="Unassembled WGS sequence"/>
</dbReference>
<reference evidence="5 6" key="1">
    <citation type="submission" date="2016-01" db="EMBL/GenBank/DDBJ databases">
        <title>Whole genome sequencing of Bhargavaea cecembensis T14.</title>
        <authorList>
            <person name="Hong K.W."/>
        </authorList>
    </citation>
    <scope>NUCLEOTIDE SEQUENCE [LARGE SCALE GENOMIC DNA]</scope>
    <source>
        <strain evidence="5 6">T14</strain>
    </source>
</reference>
<dbReference type="EMBL" id="LQNT01000013">
    <property type="protein sequence ID" value="KZE36486.1"/>
    <property type="molecule type" value="Genomic_DNA"/>
</dbReference>
<evidence type="ECO:0000256" key="4">
    <source>
        <dbReference type="ARBA" id="ARBA00024207"/>
    </source>
</evidence>
<keyword evidence="2" id="KW-0540">Nuclease</keyword>
<protein>
    <recommendedName>
        <fullName evidence="7">DUF86 domain-containing protein</fullName>
    </recommendedName>
</protein>
<evidence type="ECO:0000256" key="1">
    <source>
        <dbReference type="ARBA" id="ARBA00022649"/>
    </source>
</evidence>
<evidence type="ECO:0000256" key="2">
    <source>
        <dbReference type="ARBA" id="ARBA00022722"/>
    </source>
</evidence>
<dbReference type="GO" id="GO:0016787">
    <property type="term" value="F:hydrolase activity"/>
    <property type="evidence" value="ECO:0007669"/>
    <property type="project" value="UniProtKB-KW"/>
</dbReference>
<dbReference type="GO" id="GO:0110001">
    <property type="term" value="C:toxin-antitoxin complex"/>
    <property type="evidence" value="ECO:0007669"/>
    <property type="project" value="InterPro"/>
</dbReference>
<name>A0A163EH95_9BACL</name>
<dbReference type="OrthoDB" id="2375467at2"/>
<proteinExistence type="inferred from homology"/>
<accession>A0A163EH95</accession>
<sequence length="150" mass="17309">MYFIDRNKVEQTASHMEQLFEVYESRSEWTESPAGKLAQERIAHNLIESVIDIGNTLIDGFIMRDPGSYEDIIDILLDEKVVEVDMEAPLKELIGLRKMIVREFMDVDSAEVERVLNQTMPALRLFPDSTRRYLTEELGPVSAFLPEDNE</sequence>
<dbReference type="RefSeq" id="WP_063183758.1">
    <property type="nucleotide sequence ID" value="NZ_LQNT01000013.1"/>
</dbReference>